<evidence type="ECO:0000313" key="1">
    <source>
        <dbReference type="EMBL" id="QJE01516.1"/>
    </source>
</evidence>
<dbReference type="KEGG" id="mfy:HH212_17010"/>
<keyword evidence="2" id="KW-1185">Reference proteome</keyword>
<organism evidence="1 2">
    <name type="scientific">Massilia forsythiae</name>
    <dbReference type="NCBI Taxonomy" id="2728020"/>
    <lineage>
        <taxon>Bacteria</taxon>
        <taxon>Pseudomonadati</taxon>
        <taxon>Pseudomonadota</taxon>
        <taxon>Betaproteobacteria</taxon>
        <taxon>Burkholderiales</taxon>
        <taxon>Oxalobacteraceae</taxon>
        <taxon>Telluria group</taxon>
        <taxon>Massilia</taxon>
    </lineage>
</organism>
<dbReference type="RefSeq" id="WP_170203538.1">
    <property type="nucleotide sequence ID" value="NZ_CP051685.1"/>
</dbReference>
<evidence type="ECO:0008006" key="3">
    <source>
        <dbReference type="Google" id="ProtNLM"/>
    </source>
</evidence>
<dbReference type="EMBL" id="CP051685">
    <property type="protein sequence ID" value="QJE01516.1"/>
    <property type="molecule type" value="Genomic_DNA"/>
</dbReference>
<reference evidence="1 2" key="1">
    <citation type="submission" date="2020-04" db="EMBL/GenBank/DDBJ databases">
        <title>Genome sequencing of novel species.</title>
        <authorList>
            <person name="Heo J."/>
            <person name="Kim S.-J."/>
            <person name="Kim J.-S."/>
            <person name="Hong S.-B."/>
            <person name="Kwon S.-W."/>
        </authorList>
    </citation>
    <scope>NUCLEOTIDE SEQUENCE [LARGE SCALE GENOMIC DNA]</scope>
    <source>
        <strain evidence="1 2">GN2-R2</strain>
    </source>
</reference>
<sequence>MEIGQKQAFTSFLEKLIDAGILDKFEFPFPYRSEKRYALPQVPMLEVLQSLKPNSYYTHATAAVVHGLIGTETERRTIYINHEQRPHIRGELADQPRIDAAFKTKARVSSNAINLGGTEICMLNGMHTGQLGVITAATRLHQSRSATIRVTGLERTLIDIVVRPSYAGGVETVLSAFRKARDKVDNDLLMHTLAQLGHVYPYHQAIGWYMDKAGYPLAALELIATLPKLCRFYVAHQMSQPSYDDKWALYVPASLA</sequence>
<name>A0A7Z2VY04_9BURK</name>
<dbReference type="Proteomes" id="UP000502415">
    <property type="component" value="Chromosome"/>
</dbReference>
<protein>
    <recommendedName>
        <fullName evidence="3">AbiEi antitoxin C-terminal domain-containing protein</fullName>
    </recommendedName>
</protein>
<accession>A0A7Z2VY04</accession>
<dbReference type="AlphaFoldDB" id="A0A7Z2VY04"/>
<gene>
    <name evidence="1" type="ORF">HH212_17010</name>
</gene>
<evidence type="ECO:0000313" key="2">
    <source>
        <dbReference type="Proteomes" id="UP000502415"/>
    </source>
</evidence>
<proteinExistence type="predicted"/>